<dbReference type="Pfam" id="PF01255">
    <property type="entry name" value="Prenyltransf"/>
    <property type="match status" value="1"/>
</dbReference>
<feature type="binding site" evidence="2">
    <location>
        <position position="182"/>
    </location>
    <ligand>
        <name>substrate</name>
    </ligand>
</feature>
<dbReference type="Proteomes" id="UP000267187">
    <property type="component" value="Unassembled WGS sequence"/>
</dbReference>
<dbReference type="EC" id="2.5.1.31" evidence="2"/>
<evidence type="ECO:0000313" key="3">
    <source>
        <dbReference type="EMBL" id="RMA78676.1"/>
    </source>
</evidence>
<dbReference type="GO" id="GO:0009252">
    <property type="term" value="P:peptidoglycan biosynthetic process"/>
    <property type="evidence" value="ECO:0007669"/>
    <property type="project" value="UniProtKB-UniRule"/>
</dbReference>
<feature type="active site" evidence="2">
    <location>
        <position position="15"/>
    </location>
</feature>
<feature type="binding site" evidence="2">
    <location>
        <begin position="60"/>
        <end position="62"/>
    </location>
    <ligand>
        <name>substrate</name>
    </ligand>
</feature>
<name>A0A3M0A218_9GAMM</name>
<dbReference type="GO" id="GO:0000287">
    <property type="term" value="F:magnesium ion binding"/>
    <property type="evidence" value="ECO:0007669"/>
    <property type="project" value="UniProtKB-UniRule"/>
</dbReference>
<evidence type="ECO:0000256" key="2">
    <source>
        <dbReference type="HAMAP-Rule" id="MF_01139"/>
    </source>
</evidence>
<keyword evidence="2" id="KW-0133">Cell shape</keyword>
<dbReference type="GO" id="GO:0008834">
    <property type="term" value="F:ditrans,polycis-undecaprenyl-diphosphate synthase [(2E,6E)-farnesyl-diphosphate specific] activity"/>
    <property type="evidence" value="ECO:0007669"/>
    <property type="project" value="UniProtKB-UniRule"/>
</dbReference>
<comment type="similarity">
    <text evidence="2">Belongs to the UPP synthase family.</text>
</comment>
<dbReference type="PANTHER" id="PTHR10291">
    <property type="entry name" value="DEHYDRODOLICHYL DIPHOSPHATE SYNTHASE FAMILY MEMBER"/>
    <property type="match status" value="1"/>
</dbReference>
<dbReference type="GO" id="GO:0071555">
    <property type="term" value="P:cell wall organization"/>
    <property type="evidence" value="ECO:0007669"/>
    <property type="project" value="UniProtKB-KW"/>
</dbReference>
<evidence type="ECO:0000313" key="4">
    <source>
        <dbReference type="Proteomes" id="UP000267187"/>
    </source>
</evidence>
<reference evidence="3 4" key="1">
    <citation type="submission" date="2018-10" db="EMBL/GenBank/DDBJ databases">
        <title>Genomic Encyclopedia of Type Strains, Phase IV (KMG-IV): sequencing the most valuable type-strain genomes for metagenomic binning, comparative biology and taxonomic classification.</title>
        <authorList>
            <person name="Goeker M."/>
        </authorList>
    </citation>
    <scope>NUCLEOTIDE SEQUENCE [LARGE SCALE GENOMIC DNA]</scope>
    <source>
        <strain evidence="3 4">DSM 25080</strain>
    </source>
</reference>
<feature type="binding site" evidence="2">
    <location>
        <position position="15"/>
    </location>
    <ligand>
        <name>Mg(2+)</name>
        <dbReference type="ChEBI" id="CHEBI:18420"/>
    </ligand>
</feature>
<dbReference type="InterPro" id="IPR018520">
    <property type="entry name" value="UPP_synth-like_CS"/>
</dbReference>
<dbReference type="GO" id="GO:0016094">
    <property type="term" value="P:polyprenol biosynthetic process"/>
    <property type="evidence" value="ECO:0007669"/>
    <property type="project" value="TreeGrafter"/>
</dbReference>
<keyword evidence="2" id="KW-0573">Peptidoglycan synthesis</keyword>
<keyword evidence="2" id="KW-0961">Cell wall biogenesis/degradation</keyword>
<dbReference type="InterPro" id="IPR001441">
    <property type="entry name" value="UPP_synth-like"/>
</dbReference>
<dbReference type="PROSITE" id="PS01066">
    <property type="entry name" value="UPP_SYNTHASE"/>
    <property type="match status" value="1"/>
</dbReference>
<dbReference type="Gene3D" id="3.40.1180.10">
    <property type="entry name" value="Decaprenyl diphosphate synthase-like"/>
    <property type="match status" value="1"/>
</dbReference>
<dbReference type="GO" id="GO:0008360">
    <property type="term" value="P:regulation of cell shape"/>
    <property type="evidence" value="ECO:0007669"/>
    <property type="project" value="UniProtKB-KW"/>
</dbReference>
<dbReference type="RefSeq" id="WP_121877328.1">
    <property type="nucleotide sequence ID" value="NZ_REFJ01000005.1"/>
</dbReference>
<keyword evidence="4" id="KW-1185">Reference proteome</keyword>
<comment type="function">
    <text evidence="2">Catalyzes the sequential condensation of isopentenyl diphosphate (IPP) with (2E,6E)-farnesyl diphosphate (E,E-FPP) to yield (2Z,6Z,10Z,14Z,18Z,22Z,26Z,30Z,34E,38E)-undecaprenyl diphosphate (di-trans,octa-cis-UPP). UPP is the precursor of glycosyl carrier lipid in the biosynthesis of bacterial cell wall polysaccharide components such as peptidoglycan and lipopolysaccharide.</text>
</comment>
<comment type="catalytic activity">
    <reaction evidence="2">
        <text>8 isopentenyl diphosphate + (2E,6E)-farnesyl diphosphate = di-trans,octa-cis-undecaprenyl diphosphate + 8 diphosphate</text>
        <dbReference type="Rhea" id="RHEA:27551"/>
        <dbReference type="ChEBI" id="CHEBI:33019"/>
        <dbReference type="ChEBI" id="CHEBI:58405"/>
        <dbReference type="ChEBI" id="CHEBI:128769"/>
        <dbReference type="ChEBI" id="CHEBI:175763"/>
        <dbReference type="EC" id="2.5.1.31"/>
    </reaction>
</comment>
<dbReference type="OrthoDB" id="4191603at2"/>
<sequence>MSGNSIPQHVAIIMDGNNRWAKARKKFGIAGHQEGVERVREILEAAIASGVKVLTLYAFSSENWQRPAAEVKGLMALLQRYLEKEAKLLAKKNVRLHLIGSRERFSKKLNAVMDEAERVTENGEYQLNIAVDYGGRWDIVEAAKKLAQDVKAGRLEVDEINEALFTQACQLSDVPEPDLLIRTGGEQRISNYLIWQCAYTEFYFTPELWPDFTGESLEKALVDYAGRQRRFGMTSEQIAAQGS</sequence>
<feature type="binding site" evidence="2">
    <location>
        <begin position="16"/>
        <end position="19"/>
    </location>
    <ligand>
        <name>substrate</name>
    </ligand>
</feature>
<comment type="cofactor">
    <cofactor evidence="2">
        <name>Mg(2+)</name>
        <dbReference type="ChEBI" id="CHEBI:18420"/>
    </cofactor>
    <text evidence="2">Binds 2 magnesium ions per subunit.</text>
</comment>
<feature type="binding site" evidence="2">
    <location>
        <position position="20"/>
    </location>
    <ligand>
        <name>substrate</name>
    </ligand>
</feature>
<keyword evidence="1 2" id="KW-0808">Transferase</keyword>
<dbReference type="InterPro" id="IPR036424">
    <property type="entry name" value="UPP_synth-like_sf"/>
</dbReference>
<organism evidence="3 4">
    <name type="scientific">Umboniibacter marinipuniceus</name>
    <dbReference type="NCBI Taxonomy" id="569599"/>
    <lineage>
        <taxon>Bacteria</taxon>
        <taxon>Pseudomonadati</taxon>
        <taxon>Pseudomonadota</taxon>
        <taxon>Gammaproteobacteria</taxon>
        <taxon>Cellvibrionales</taxon>
        <taxon>Cellvibrionaceae</taxon>
        <taxon>Umboniibacter</taxon>
    </lineage>
</organism>
<dbReference type="FunFam" id="3.40.1180.10:FF:000001">
    <property type="entry name" value="(2E,6E)-farnesyl-diphosphate-specific ditrans,polycis-undecaprenyl-diphosphate synthase"/>
    <property type="match status" value="1"/>
</dbReference>
<dbReference type="PANTHER" id="PTHR10291:SF0">
    <property type="entry name" value="DEHYDRODOLICHYL DIPHOSPHATE SYNTHASE 2"/>
    <property type="match status" value="1"/>
</dbReference>
<feature type="binding site" evidence="2">
    <location>
        <begin position="188"/>
        <end position="190"/>
    </location>
    <ligand>
        <name>substrate</name>
    </ligand>
</feature>
<gene>
    <name evidence="2" type="primary">uppS</name>
    <name evidence="3" type="ORF">DFR27_2007</name>
</gene>
<proteinExistence type="inferred from homology"/>
<comment type="subunit">
    <text evidence="2">Homodimer.</text>
</comment>
<comment type="caution">
    <text evidence="3">The sequence shown here is derived from an EMBL/GenBank/DDBJ whole genome shotgun (WGS) entry which is preliminary data.</text>
</comment>
<dbReference type="CDD" id="cd00475">
    <property type="entry name" value="Cis_IPPS"/>
    <property type="match status" value="1"/>
</dbReference>
<keyword evidence="2" id="KW-0479">Metal-binding</keyword>
<feature type="active site" description="Proton acceptor" evidence="2">
    <location>
        <position position="63"/>
    </location>
</feature>
<accession>A0A3M0A218</accession>
<keyword evidence="2" id="KW-0460">Magnesium</keyword>
<dbReference type="SUPFAM" id="SSF64005">
    <property type="entry name" value="Undecaprenyl diphosphate synthase"/>
    <property type="match status" value="1"/>
</dbReference>
<protein>
    <recommendedName>
        <fullName evidence="2">Ditrans,polycis-undecaprenyl-diphosphate synthase ((2E,6E)-farnesyl-diphosphate specific)</fullName>
        <ecNumber evidence="2">2.5.1.31</ecNumber>
    </recommendedName>
    <alternativeName>
        <fullName evidence="2">Ditrans,polycis-undecaprenylcistransferase</fullName>
    </alternativeName>
    <alternativeName>
        <fullName evidence="2">Undecaprenyl diphosphate synthase</fullName>
        <shortName evidence="2">UDS</shortName>
    </alternativeName>
    <alternativeName>
        <fullName evidence="2">Undecaprenyl pyrophosphate synthase</fullName>
        <shortName evidence="2">UPP synthase</shortName>
    </alternativeName>
</protein>
<comment type="caution">
    <text evidence="2">Lacks conserved residue(s) required for the propagation of feature annotation.</text>
</comment>
<feature type="binding site" evidence="2">
    <location>
        <position position="201"/>
    </location>
    <ligand>
        <name>Mg(2+)</name>
        <dbReference type="ChEBI" id="CHEBI:18420"/>
    </ligand>
</feature>
<dbReference type="NCBIfam" id="TIGR00055">
    <property type="entry name" value="uppS"/>
    <property type="match status" value="1"/>
</dbReference>
<feature type="binding site" evidence="2">
    <location>
        <position position="64"/>
    </location>
    <ligand>
        <name>substrate</name>
    </ligand>
</feature>
<dbReference type="AlphaFoldDB" id="A0A3M0A218"/>
<dbReference type="HAMAP" id="MF_01139">
    <property type="entry name" value="ISPT"/>
    <property type="match status" value="1"/>
</dbReference>
<dbReference type="GO" id="GO:0005829">
    <property type="term" value="C:cytosol"/>
    <property type="evidence" value="ECO:0007669"/>
    <property type="project" value="TreeGrafter"/>
</dbReference>
<dbReference type="EMBL" id="REFJ01000005">
    <property type="protein sequence ID" value="RMA78676.1"/>
    <property type="molecule type" value="Genomic_DNA"/>
</dbReference>
<evidence type="ECO:0000256" key="1">
    <source>
        <dbReference type="ARBA" id="ARBA00022679"/>
    </source>
</evidence>
<feature type="binding site" evidence="2">
    <location>
        <position position="66"/>
    </location>
    <ligand>
        <name>substrate</name>
    </ligand>
</feature>
<feature type="binding site" evidence="2">
    <location>
        <position position="32"/>
    </location>
    <ligand>
        <name>substrate</name>
    </ligand>
</feature>